<feature type="compositionally biased region" description="Basic residues" evidence="1">
    <location>
        <begin position="191"/>
        <end position="204"/>
    </location>
</feature>
<reference evidence="3 4" key="1">
    <citation type="submission" date="2019-07" db="EMBL/GenBank/DDBJ databases">
        <title>Genomics analysis of Aphanomyces spp. identifies a new class of oomycete effector associated with host adaptation.</title>
        <authorList>
            <person name="Gaulin E."/>
        </authorList>
    </citation>
    <scope>NUCLEOTIDE SEQUENCE [LARGE SCALE GENOMIC DNA]</scope>
    <source>
        <strain evidence="3 4">ATCC 201684</strain>
    </source>
</reference>
<dbReference type="PANTHER" id="PTHR28112:SF1">
    <property type="entry name" value="SRP-INDEPENDENT TARGETING PROTEIN 3"/>
    <property type="match status" value="1"/>
</dbReference>
<dbReference type="Proteomes" id="UP000481153">
    <property type="component" value="Unassembled WGS sequence"/>
</dbReference>
<evidence type="ECO:0000256" key="2">
    <source>
        <dbReference type="SAM" id="Phobius"/>
    </source>
</evidence>
<gene>
    <name evidence="3" type="ORF">Ae201684_015342</name>
</gene>
<dbReference type="PANTHER" id="PTHR28112">
    <property type="entry name" value="SRP-INDEPENDENT TARGETING PROTEIN 3"/>
    <property type="match status" value="1"/>
</dbReference>
<evidence type="ECO:0000313" key="3">
    <source>
        <dbReference type="EMBL" id="KAF0726454.1"/>
    </source>
</evidence>
<organism evidence="3 4">
    <name type="scientific">Aphanomyces euteiches</name>
    <dbReference type="NCBI Taxonomy" id="100861"/>
    <lineage>
        <taxon>Eukaryota</taxon>
        <taxon>Sar</taxon>
        <taxon>Stramenopiles</taxon>
        <taxon>Oomycota</taxon>
        <taxon>Saprolegniomycetes</taxon>
        <taxon>Saprolegniales</taxon>
        <taxon>Verrucalvaceae</taxon>
        <taxon>Aphanomyces</taxon>
    </lineage>
</organism>
<feature type="region of interest" description="Disordered" evidence="1">
    <location>
        <begin position="181"/>
        <end position="204"/>
    </location>
</feature>
<dbReference type="EMBL" id="VJMJ01000216">
    <property type="protein sequence ID" value="KAF0726454.1"/>
    <property type="molecule type" value="Genomic_DNA"/>
</dbReference>
<name>A0A6G0WH32_9STRA</name>
<keyword evidence="2" id="KW-0472">Membrane</keyword>
<protein>
    <recommendedName>
        <fullName evidence="5">Inorganic phosphate transporter Pho88</fullName>
    </recommendedName>
</protein>
<comment type="caution">
    <text evidence="3">The sequence shown here is derived from an EMBL/GenBank/DDBJ whole genome shotgun (WGS) entry which is preliminary data.</text>
</comment>
<sequence>MKLPTLETIKSVPPVFISLAAVLLSRQLLDSENPVHVWVIRILYMISQLACTGVLAYLYYQSSNSKDPAMVTVKEDLGFGIEGDKVEKITVGEHDKRAALTEMQKAALGICITTFIHLNWGFTPPLVVGIYNAPYTLYQTPLVRVLFRGERAWGKLQRPWSDPMSSIGKKFEQWNDTFVNALSGESGNGPKKSKKEKKDKKKRV</sequence>
<keyword evidence="2" id="KW-1133">Transmembrane helix</keyword>
<feature type="transmembrane region" description="Helical" evidence="2">
    <location>
        <begin position="35"/>
        <end position="60"/>
    </location>
</feature>
<dbReference type="GO" id="GO:0005739">
    <property type="term" value="C:mitochondrion"/>
    <property type="evidence" value="ECO:0007669"/>
    <property type="project" value="TreeGrafter"/>
</dbReference>
<dbReference type="Pfam" id="PF10032">
    <property type="entry name" value="Pho88"/>
    <property type="match status" value="1"/>
</dbReference>
<dbReference type="AlphaFoldDB" id="A0A6G0WH32"/>
<dbReference type="GO" id="GO:0005783">
    <property type="term" value="C:endoplasmic reticulum"/>
    <property type="evidence" value="ECO:0007669"/>
    <property type="project" value="InterPro"/>
</dbReference>
<evidence type="ECO:0000256" key="1">
    <source>
        <dbReference type="SAM" id="MobiDB-lite"/>
    </source>
</evidence>
<proteinExistence type="predicted"/>
<dbReference type="InterPro" id="IPR012098">
    <property type="entry name" value="SND3_fun"/>
</dbReference>
<accession>A0A6G0WH32</accession>
<dbReference type="VEuPathDB" id="FungiDB:AeMF1_020257"/>
<evidence type="ECO:0000313" key="4">
    <source>
        <dbReference type="Proteomes" id="UP000481153"/>
    </source>
</evidence>
<dbReference type="GO" id="GO:0045047">
    <property type="term" value="P:protein targeting to ER"/>
    <property type="evidence" value="ECO:0007669"/>
    <property type="project" value="InterPro"/>
</dbReference>
<keyword evidence="4" id="KW-1185">Reference proteome</keyword>
<evidence type="ECO:0008006" key="5">
    <source>
        <dbReference type="Google" id="ProtNLM"/>
    </source>
</evidence>
<keyword evidence="2" id="KW-0812">Transmembrane</keyword>